<keyword evidence="2" id="KW-1185">Reference proteome</keyword>
<comment type="caution">
    <text evidence="1">The sequence shown here is derived from an EMBL/GenBank/DDBJ whole genome shotgun (WGS) entry which is preliminary data.</text>
</comment>
<accession>A0ABT9XLN5</accession>
<dbReference type="EMBL" id="JAUSTP010000022">
    <property type="protein sequence ID" value="MDQ0190668.1"/>
    <property type="molecule type" value="Genomic_DNA"/>
</dbReference>
<protein>
    <recommendedName>
        <fullName evidence="3">Flagellar protein FliT</fullName>
    </recommendedName>
</protein>
<gene>
    <name evidence="1" type="ORF">J2S03_002535</name>
</gene>
<evidence type="ECO:0000313" key="2">
    <source>
        <dbReference type="Proteomes" id="UP001232973"/>
    </source>
</evidence>
<dbReference type="Proteomes" id="UP001232973">
    <property type="component" value="Unassembled WGS sequence"/>
</dbReference>
<evidence type="ECO:0008006" key="3">
    <source>
        <dbReference type="Google" id="ProtNLM"/>
    </source>
</evidence>
<evidence type="ECO:0000313" key="1">
    <source>
        <dbReference type="EMBL" id="MDQ0190668.1"/>
    </source>
</evidence>
<dbReference type="RefSeq" id="WP_274454979.1">
    <property type="nucleotide sequence ID" value="NZ_CP067097.1"/>
</dbReference>
<name>A0ABT9XLN5_9BACL</name>
<proteinExistence type="predicted"/>
<sequence>MDVQEHLRKIRANYAEVTAALEQKDFQNVFLAMERRSTLIAQLVEQLGANDDTDTSELLADASELQTMIDDSIRMVSEQLHALQSSAHVHRSYASFRRGAVAAKHE</sequence>
<reference evidence="1 2" key="1">
    <citation type="submission" date="2023-07" db="EMBL/GenBank/DDBJ databases">
        <title>Genomic Encyclopedia of Type Strains, Phase IV (KMG-IV): sequencing the most valuable type-strain genomes for metagenomic binning, comparative biology and taxonomic classification.</title>
        <authorList>
            <person name="Goeker M."/>
        </authorList>
    </citation>
    <scope>NUCLEOTIDE SEQUENCE [LARGE SCALE GENOMIC DNA]</scope>
    <source>
        <strain evidence="1 2">DSM 4006</strain>
    </source>
</reference>
<organism evidence="1 2">
    <name type="scientific">Alicyclobacillus cycloheptanicus</name>
    <dbReference type="NCBI Taxonomy" id="1457"/>
    <lineage>
        <taxon>Bacteria</taxon>
        <taxon>Bacillati</taxon>
        <taxon>Bacillota</taxon>
        <taxon>Bacilli</taxon>
        <taxon>Bacillales</taxon>
        <taxon>Alicyclobacillaceae</taxon>
        <taxon>Alicyclobacillus</taxon>
    </lineage>
</organism>